<accession>A0ABV9KVW2</accession>
<reference evidence="2" key="1">
    <citation type="journal article" date="2019" name="Int. J. Syst. Evol. Microbiol.">
        <title>The Global Catalogue of Microorganisms (GCM) 10K type strain sequencing project: providing services to taxonomists for standard genome sequencing and annotation.</title>
        <authorList>
            <consortium name="The Broad Institute Genomics Platform"/>
            <consortium name="The Broad Institute Genome Sequencing Center for Infectious Disease"/>
            <person name="Wu L."/>
            <person name="Ma J."/>
        </authorList>
    </citation>
    <scope>NUCLEOTIDE SEQUENCE [LARGE SCALE GENOMIC DNA]</scope>
    <source>
        <strain evidence="2">CCUG 66188</strain>
    </source>
</reference>
<dbReference type="Proteomes" id="UP001596023">
    <property type="component" value="Unassembled WGS sequence"/>
</dbReference>
<sequence>METRKYYRVTLSIIIGLLLTVAAYSQSGTPVIEKKKNPVKEETVNTVLQPKKREPKPMAIYGGLVLYKVQLKSRTSLSPYAEENTPDYNDKKEDLTGLMIFHQNKDKQDGAMPDGVYVWDGEQWLNISLPVNNETK</sequence>
<dbReference type="EMBL" id="JBHSGN010000062">
    <property type="protein sequence ID" value="MFC4673696.1"/>
    <property type="molecule type" value="Genomic_DNA"/>
</dbReference>
<proteinExistence type="predicted"/>
<gene>
    <name evidence="1" type="ORF">ACFO6W_08330</name>
</gene>
<name>A0ABV9KVW2_9BACT</name>
<evidence type="ECO:0000313" key="2">
    <source>
        <dbReference type="Proteomes" id="UP001596023"/>
    </source>
</evidence>
<keyword evidence="2" id="KW-1185">Reference proteome</keyword>
<evidence type="ECO:0000313" key="1">
    <source>
        <dbReference type="EMBL" id="MFC4673696.1"/>
    </source>
</evidence>
<protein>
    <submittedName>
        <fullName evidence="1">Uncharacterized protein</fullName>
    </submittedName>
</protein>
<dbReference type="RefSeq" id="WP_379995225.1">
    <property type="nucleotide sequence ID" value="NZ_JBHSGN010000062.1"/>
</dbReference>
<comment type="caution">
    <text evidence="1">The sequence shown here is derived from an EMBL/GenBank/DDBJ whole genome shotgun (WGS) entry which is preliminary data.</text>
</comment>
<organism evidence="1 2">
    <name type="scientific">Dysgonomonas termitidis</name>
    <dbReference type="NCBI Taxonomy" id="1516126"/>
    <lineage>
        <taxon>Bacteria</taxon>
        <taxon>Pseudomonadati</taxon>
        <taxon>Bacteroidota</taxon>
        <taxon>Bacteroidia</taxon>
        <taxon>Bacteroidales</taxon>
        <taxon>Dysgonomonadaceae</taxon>
        <taxon>Dysgonomonas</taxon>
    </lineage>
</organism>